<dbReference type="AlphaFoldDB" id="A0A8H3EL78"/>
<feature type="compositionally biased region" description="Low complexity" evidence="1">
    <location>
        <begin position="284"/>
        <end position="296"/>
    </location>
</feature>
<name>A0A8H3EL78_9LECA</name>
<keyword evidence="3" id="KW-1185">Reference proteome</keyword>
<gene>
    <name evidence="2" type="ORF">ALECFALPRED_004678</name>
</gene>
<feature type="compositionally biased region" description="Polar residues" evidence="1">
    <location>
        <begin position="245"/>
        <end position="265"/>
    </location>
</feature>
<proteinExistence type="predicted"/>
<feature type="region of interest" description="Disordered" evidence="1">
    <location>
        <begin position="188"/>
        <end position="213"/>
    </location>
</feature>
<organism evidence="2 3">
    <name type="scientific">Alectoria fallacina</name>
    <dbReference type="NCBI Taxonomy" id="1903189"/>
    <lineage>
        <taxon>Eukaryota</taxon>
        <taxon>Fungi</taxon>
        <taxon>Dikarya</taxon>
        <taxon>Ascomycota</taxon>
        <taxon>Pezizomycotina</taxon>
        <taxon>Lecanoromycetes</taxon>
        <taxon>OSLEUM clade</taxon>
        <taxon>Lecanoromycetidae</taxon>
        <taxon>Lecanorales</taxon>
        <taxon>Lecanorineae</taxon>
        <taxon>Parmeliaceae</taxon>
        <taxon>Alectoria</taxon>
    </lineage>
</organism>
<feature type="compositionally biased region" description="Basic and acidic residues" evidence="1">
    <location>
        <begin position="268"/>
        <end position="281"/>
    </location>
</feature>
<accession>A0A8H3EL78</accession>
<dbReference type="Proteomes" id="UP000664203">
    <property type="component" value="Unassembled WGS sequence"/>
</dbReference>
<sequence length="303" mass="34311">MCIQYCCKNCRSDCTKLTHRWARERCNDYFSARSENQNITDCPNGPWELQRASHRHPYRGAQVCESCKKAGRKDYKVIQSTRQKANVALGERAEYAGAISLGELEIPDTFYNPHFVEGGKADAMRLRWESFKSANGHLLVHELERAWASRLTVFDIGINAGAWTHPSKLASTFGRRTNEEALNRGNTAIADKVSRSPHQQIHPSSKVTTYRPNQISRSACQNIQDNTSSDTNKRNITYVEREASRSAQQHVQCKPNSDTNKQNITPVKGKERSRDPEHEAHYNSASTTRSLSSQSACARPWDL</sequence>
<feature type="region of interest" description="Disordered" evidence="1">
    <location>
        <begin position="243"/>
        <end position="303"/>
    </location>
</feature>
<dbReference type="OrthoDB" id="10331038at2759"/>
<evidence type="ECO:0000313" key="2">
    <source>
        <dbReference type="EMBL" id="CAF9908569.1"/>
    </source>
</evidence>
<dbReference type="EMBL" id="CAJPDR010000029">
    <property type="protein sequence ID" value="CAF9908569.1"/>
    <property type="molecule type" value="Genomic_DNA"/>
</dbReference>
<evidence type="ECO:0000256" key="1">
    <source>
        <dbReference type="SAM" id="MobiDB-lite"/>
    </source>
</evidence>
<reference evidence="2" key="1">
    <citation type="submission" date="2021-03" db="EMBL/GenBank/DDBJ databases">
        <authorList>
            <person name="Tagirdzhanova G."/>
        </authorList>
    </citation>
    <scope>NUCLEOTIDE SEQUENCE</scope>
</reference>
<comment type="caution">
    <text evidence="2">The sequence shown here is derived from an EMBL/GenBank/DDBJ whole genome shotgun (WGS) entry which is preliminary data.</text>
</comment>
<feature type="compositionally biased region" description="Polar residues" evidence="1">
    <location>
        <begin position="196"/>
        <end position="213"/>
    </location>
</feature>
<evidence type="ECO:0000313" key="3">
    <source>
        <dbReference type="Proteomes" id="UP000664203"/>
    </source>
</evidence>
<protein>
    <submittedName>
        <fullName evidence="2">Uncharacterized protein</fullName>
    </submittedName>
</protein>